<feature type="transmembrane region" description="Helical" evidence="6">
    <location>
        <begin position="268"/>
        <end position="292"/>
    </location>
</feature>
<reference evidence="7 8" key="1">
    <citation type="journal article" date="2020" name="Sci. Rep.">
        <title>A novel cyanobacterial geosmin producer, revising GeoA distribution and dispersion patterns in Bacteria.</title>
        <authorList>
            <person name="Churro C."/>
            <person name="Semedo-Aguiar A.P."/>
            <person name="Silva A.D."/>
            <person name="Pereira-Leal J.B."/>
            <person name="Leite R.B."/>
        </authorList>
    </citation>
    <scope>NUCLEOTIDE SEQUENCE [LARGE SCALE GENOMIC DNA]</scope>
    <source>
        <strain evidence="7 8">IPMA8</strain>
    </source>
</reference>
<dbReference type="RefSeq" id="WP_172187766.1">
    <property type="nucleotide sequence ID" value="NZ_CAWPPK010000254.1"/>
</dbReference>
<protein>
    <recommendedName>
        <fullName evidence="9">YihY/virulence factor BrkB family protein</fullName>
    </recommendedName>
</protein>
<sequence length="341" mass="38139">MNIFYWLRYLILALFQVFLRLLRSLKKKFGGFWLFCRCLTWGTLKEVGAKAGEQRLPGLSAEMAYNSMLALFPGLLAILSAIALFEPLQSTLYQIARLLGEVIPDNVRNLIGGLIKEILLTRSKGLFSVSFLGAIWVFSGVMSAAMAALDRIHQIPRDRTRPFWKAKLISLALSIGTIILLILASGVVFVSDLIVQAIARQSCLLESVATCDLKDVQNCLLLAGNCPLESQLLGVWRLWRWPISLGIVSLAFAFVYRYGPSRRQPDIPILSGAVFAAILWALFSALFRFYVWHWGNFSWTYGTIGTFIVLLLWLDISSLVMLIGAQLNVTVGKAMKQSKLK</sequence>
<evidence type="ECO:0008006" key="9">
    <source>
        <dbReference type="Google" id="ProtNLM"/>
    </source>
</evidence>
<evidence type="ECO:0000256" key="4">
    <source>
        <dbReference type="ARBA" id="ARBA00022989"/>
    </source>
</evidence>
<evidence type="ECO:0000256" key="2">
    <source>
        <dbReference type="ARBA" id="ARBA00022475"/>
    </source>
</evidence>
<feature type="transmembrane region" description="Helical" evidence="6">
    <location>
        <begin position="6"/>
        <end position="22"/>
    </location>
</feature>
<dbReference type="Proteomes" id="UP000702425">
    <property type="component" value="Unassembled WGS sequence"/>
</dbReference>
<dbReference type="PANTHER" id="PTHR30213:SF0">
    <property type="entry name" value="UPF0761 MEMBRANE PROTEIN YIHY"/>
    <property type="match status" value="1"/>
</dbReference>
<evidence type="ECO:0000256" key="5">
    <source>
        <dbReference type="ARBA" id="ARBA00023136"/>
    </source>
</evidence>
<keyword evidence="8" id="KW-1185">Reference proteome</keyword>
<accession>A0ABX2CWR4</accession>
<comment type="subcellular location">
    <subcellularLocation>
        <location evidence="1">Cell membrane</location>
        <topology evidence="1">Multi-pass membrane protein</topology>
    </subcellularLocation>
</comment>
<gene>
    <name evidence="7" type="ORF">E5S67_02581</name>
</gene>
<evidence type="ECO:0000256" key="3">
    <source>
        <dbReference type="ARBA" id="ARBA00022692"/>
    </source>
</evidence>
<evidence type="ECO:0000313" key="7">
    <source>
        <dbReference type="EMBL" id="NQE34852.1"/>
    </source>
</evidence>
<dbReference type="PIRSF" id="PIRSF035875">
    <property type="entry name" value="RNase_BN"/>
    <property type="match status" value="1"/>
</dbReference>
<evidence type="ECO:0000313" key="8">
    <source>
        <dbReference type="Proteomes" id="UP000702425"/>
    </source>
</evidence>
<evidence type="ECO:0000256" key="6">
    <source>
        <dbReference type="SAM" id="Phobius"/>
    </source>
</evidence>
<name>A0ABX2CWR4_9CYAN</name>
<keyword evidence="3 6" id="KW-0812">Transmembrane</keyword>
<feature type="transmembrane region" description="Helical" evidence="6">
    <location>
        <begin position="168"/>
        <end position="190"/>
    </location>
</feature>
<keyword evidence="5 6" id="KW-0472">Membrane</keyword>
<dbReference type="PANTHER" id="PTHR30213">
    <property type="entry name" value="INNER MEMBRANE PROTEIN YHJD"/>
    <property type="match status" value="1"/>
</dbReference>
<dbReference type="NCBIfam" id="TIGR00765">
    <property type="entry name" value="yihY_not_rbn"/>
    <property type="match status" value="1"/>
</dbReference>
<dbReference type="EMBL" id="SRRZ01000041">
    <property type="protein sequence ID" value="NQE34852.1"/>
    <property type="molecule type" value="Genomic_DNA"/>
</dbReference>
<dbReference type="Pfam" id="PF03631">
    <property type="entry name" value="Virul_fac_BrkB"/>
    <property type="match status" value="1"/>
</dbReference>
<keyword evidence="2" id="KW-1003">Cell membrane</keyword>
<evidence type="ECO:0000256" key="1">
    <source>
        <dbReference type="ARBA" id="ARBA00004651"/>
    </source>
</evidence>
<dbReference type="InterPro" id="IPR017039">
    <property type="entry name" value="Virul_fac_BrkB"/>
</dbReference>
<organism evidence="7 8">
    <name type="scientific">Microcoleus asticus IPMA8</name>
    <dbReference type="NCBI Taxonomy" id="2563858"/>
    <lineage>
        <taxon>Bacteria</taxon>
        <taxon>Bacillati</taxon>
        <taxon>Cyanobacteriota</taxon>
        <taxon>Cyanophyceae</taxon>
        <taxon>Oscillatoriophycideae</taxon>
        <taxon>Oscillatoriales</taxon>
        <taxon>Microcoleaceae</taxon>
        <taxon>Microcoleus</taxon>
        <taxon>Microcoleus asticus</taxon>
    </lineage>
</organism>
<feature type="transmembrane region" description="Helical" evidence="6">
    <location>
        <begin position="304"/>
        <end position="331"/>
    </location>
</feature>
<keyword evidence="4 6" id="KW-1133">Transmembrane helix</keyword>
<comment type="caution">
    <text evidence="7">The sequence shown here is derived from an EMBL/GenBank/DDBJ whole genome shotgun (WGS) entry which is preliminary data.</text>
</comment>
<feature type="transmembrane region" description="Helical" evidence="6">
    <location>
        <begin position="238"/>
        <end position="256"/>
    </location>
</feature>
<feature type="transmembrane region" description="Helical" evidence="6">
    <location>
        <begin position="64"/>
        <end position="85"/>
    </location>
</feature>
<feature type="transmembrane region" description="Helical" evidence="6">
    <location>
        <begin position="126"/>
        <end position="147"/>
    </location>
</feature>
<proteinExistence type="predicted"/>